<dbReference type="Gene3D" id="3.20.20.140">
    <property type="entry name" value="Metal-dependent hydrolases"/>
    <property type="match status" value="1"/>
</dbReference>
<evidence type="ECO:0000256" key="1">
    <source>
        <dbReference type="ARBA" id="ARBA00001947"/>
    </source>
</evidence>
<name>A0A937W3J6_UNCTE</name>
<evidence type="ECO:0000256" key="4">
    <source>
        <dbReference type="ARBA" id="ARBA00022801"/>
    </source>
</evidence>
<gene>
    <name evidence="7" type="ORF">FJZ47_13165</name>
</gene>
<keyword evidence="3" id="KW-0479">Metal-binding</keyword>
<dbReference type="Pfam" id="PF00962">
    <property type="entry name" value="A_deaminase"/>
    <property type="match status" value="1"/>
</dbReference>
<dbReference type="PANTHER" id="PTHR43114">
    <property type="entry name" value="ADENINE DEAMINASE"/>
    <property type="match status" value="1"/>
</dbReference>
<dbReference type="SUPFAM" id="SSF51556">
    <property type="entry name" value="Metallo-dependent hydrolases"/>
    <property type="match status" value="1"/>
</dbReference>
<organism evidence="7 8">
    <name type="scientific">Tectimicrobiota bacterium</name>
    <dbReference type="NCBI Taxonomy" id="2528274"/>
    <lineage>
        <taxon>Bacteria</taxon>
        <taxon>Pseudomonadati</taxon>
        <taxon>Nitrospinota/Tectimicrobiota group</taxon>
        <taxon>Candidatus Tectimicrobiota</taxon>
    </lineage>
</organism>
<dbReference type="AlphaFoldDB" id="A0A937W3J6"/>
<dbReference type="GO" id="GO:0046872">
    <property type="term" value="F:metal ion binding"/>
    <property type="evidence" value="ECO:0007669"/>
    <property type="project" value="UniProtKB-KW"/>
</dbReference>
<keyword evidence="4" id="KW-0378">Hydrolase</keyword>
<dbReference type="GO" id="GO:0016814">
    <property type="term" value="F:hydrolase activity, acting on carbon-nitrogen (but not peptide) bonds, in cyclic amidines"/>
    <property type="evidence" value="ECO:0007669"/>
    <property type="project" value="UniProtKB-ARBA"/>
</dbReference>
<dbReference type="GO" id="GO:0019239">
    <property type="term" value="F:deaminase activity"/>
    <property type="evidence" value="ECO:0007669"/>
    <property type="project" value="InterPro"/>
</dbReference>
<comment type="caution">
    <text evidence="7">The sequence shown here is derived from an EMBL/GenBank/DDBJ whole genome shotgun (WGS) entry which is preliminary data.</text>
</comment>
<dbReference type="EMBL" id="VGLS01000394">
    <property type="protein sequence ID" value="MBM3224739.1"/>
    <property type="molecule type" value="Genomic_DNA"/>
</dbReference>
<sequence length="199" mass="22629">MGSDRFLYRWLNLGGLARTKNHTWVSAERSIGDSPGLCHRVRARDQRASPHKRTVAYDTTRSIGYAHALATALAGRATVHQSKRCMRGRWRVYAKELSMTTPPVAQGGLQSEAFGAWCERVPKVELHLHLEGAIPHEALWTLIQKYGGDPSVPTLEALTARFQYRDFAHFLETWVWKNQFLREYEDFTYIAEAGSPGEQ</sequence>
<comment type="cofactor">
    <cofactor evidence="1">
        <name>Zn(2+)</name>
        <dbReference type="ChEBI" id="CHEBI:29105"/>
    </cofactor>
</comment>
<reference evidence="7" key="1">
    <citation type="submission" date="2019-03" db="EMBL/GenBank/DDBJ databases">
        <title>Lake Tanganyika Metagenome-Assembled Genomes (MAGs).</title>
        <authorList>
            <person name="Tran P."/>
        </authorList>
    </citation>
    <scope>NUCLEOTIDE SEQUENCE</scope>
    <source>
        <strain evidence="7">K_DeepCast_65m_m2_066</strain>
    </source>
</reference>
<dbReference type="PANTHER" id="PTHR43114:SF6">
    <property type="entry name" value="ADENINE DEAMINASE"/>
    <property type="match status" value="1"/>
</dbReference>
<keyword evidence="5" id="KW-0862">Zinc</keyword>
<dbReference type="InterPro" id="IPR001365">
    <property type="entry name" value="A_deaminase_dom"/>
</dbReference>
<feature type="domain" description="Adenosine deaminase" evidence="6">
    <location>
        <begin position="122"/>
        <end position="191"/>
    </location>
</feature>
<proteinExistence type="inferred from homology"/>
<evidence type="ECO:0000259" key="6">
    <source>
        <dbReference type="Pfam" id="PF00962"/>
    </source>
</evidence>
<evidence type="ECO:0000256" key="2">
    <source>
        <dbReference type="ARBA" id="ARBA00006676"/>
    </source>
</evidence>
<dbReference type="InterPro" id="IPR032466">
    <property type="entry name" value="Metal_Hydrolase"/>
</dbReference>
<accession>A0A937W3J6</accession>
<evidence type="ECO:0000256" key="5">
    <source>
        <dbReference type="ARBA" id="ARBA00022833"/>
    </source>
</evidence>
<protein>
    <recommendedName>
        <fullName evidence="6">Adenosine deaminase domain-containing protein</fullName>
    </recommendedName>
</protein>
<dbReference type="InterPro" id="IPR006330">
    <property type="entry name" value="Ado/ade_deaminase"/>
</dbReference>
<dbReference type="Proteomes" id="UP000712673">
    <property type="component" value="Unassembled WGS sequence"/>
</dbReference>
<evidence type="ECO:0000256" key="3">
    <source>
        <dbReference type="ARBA" id="ARBA00022723"/>
    </source>
</evidence>
<comment type="similarity">
    <text evidence="2">Belongs to the metallo-dependent hydrolases superfamily. Adenosine and AMP deaminases family.</text>
</comment>
<evidence type="ECO:0000313" key="8">
    <source>
        <dbReference type="Proteomes" id="UP000712673"/>
    </source>
</evidence>
<evidence type="ECO:0000313" key="7">
    <source>
        <dbReference type="EMBL" id="MBM3224739.1"/>
    </source>
</evidence>